<evidence type="ECO:0000259" key="8">
    <source>
        <dbReference type="Pfam" id="PF07540"/>
    </source>
</evidence>
<feature type="non-terminal residue" evidence="9">
    <location>
        <position position="935"/>
    </location>
</feature>
<comment type="subcellular location">
    <subcellularLocation>
        <location evidence="1">Nucleus</location>
        <location evidence="1">Nucleolus</location>
    </subcellularLocation>
</comment>
<evidence type="ECO:0000256" key="1">
    <source>
        <dbReference type="ARBA" id="ARBA00004604"/>
    </source>
</evidence>
<dbReference type="RefSeq" id="XP_003287737.1">
    <property type="nucleotide sequence ID" value="XM_003287689.1"/>
</dbReference>
<dbReference type="PANTHER" id="PTHR14428:SF5">
    <property type="entry name" value="NUCLEOLAR COMPLEX PROTEIN 3 HOMOLOG"/>
    <property type="match status" value="1"/>
</dbReference>
<dbReference type="KEGG" id="dpp:DICPUDRAFT_15314"/>
<dbReference type="STRING" id="5786.F0ZJZ9"/>
<dbReference type="PANTHER" id="PTHR14428">
    <property type="entry name" value="NUCLEOLAR COMPLEX PROTEIN 3"/>
    <property type="match status" value="1"/>
</dbReference>
<name>F0ZJZ9_DICPU</name>
<feature type="compositionally biased region" description="Basic and acidic residues" evidence="6">
    <location>
        <begin position="157"/>
        <end position="186"/>
    </location>
</feature>
<feature type="region of interest" description="Disordered" evidence="6">
    <location>
        <begin position="76"/>
        <end position="111"/>
    </location>
</feature>
<evidence type="ECO:0000256" key="2">
    <source>
        <dbReference type="ARBA" id="ARBA00007797"/>
    </source>
</evidence>
<dbReference type="eggNOG" id="KOG2153">
    <property type="taxonomic scope" value="Eukaryota"/>
</dbReference>
<organism evidence="9 10">
    <name type="scientific">Dictyostelium purpureum</name>
    <name type="common">Slime mold</name>
    <dbReference type="NCBI Taxonomy" id="5786"/>
    <lineage>
        <taxon>Eukaryota</taxon>
        <taxon>Amoebozoa</taxon>
        <taxon>Evosea</taxon>
        <taxon>Eumycetozoa</taxon>
        <taxon>Dictyostelia</taxon>
        <taxon>Dictyosteliales</taxon>
        <taxon>Dictyosteliaceae</taxon>
        <taxon>Dictyostelium</taxon>
    </lineage>
</organism>
<feature type="non-terminal residue" evidence="9">
    <location>
        <position position="1"/>
    </location>
</feature>
<dbReference type="InterPro" id="IPR011501">
    <property type="entry name" value="Noc3_N"/>
</dbReference>
<accession>F0ZJZ9</accession>
<evidence type="ECO:0000313" key="10">
    <source>
        <dbReference type="Proteomes" id="UP000001064"/>
    </source>
</evidence>
<feature type="domain" description="CCAAT-binding factor" evidence="7">
    <location>
        <begin position="636"/>
        <end position="781"/>
    </location>
</feature>
<evidence type="ECO:0000259" key="7">
    <source>
        <dbReference type="Pfam" id="PF03914"/>
    </source>
</evidence>
<dbReference type="Proteomes" id="UP000001064">
    <property type="component" value="Unassembled WGS sequence"/>
</dbReference>
<dbReference type="VEuPathDB" id="AmoebaDB:DICPUDRAFT_15314"/>
<feature type="compositionally biased region" description="Acidic residues" evidence="6">
    <location>
        <begin position="213"/>
        <end position="239"/>
    </location>
</feature>
<dbReference type="GO" id="GO:0006270">
    <property type="term" value="P:DNA replication initiation"/>
    <property type="evidence" value="ECO:0000318"/>
    <property type="project" value="GO_Central"/>
</dbReference>
<dbReference type="Pfam" id="PF07540">
    <property type="entry name" value="NOC3p"/>
    <property type="match status" value="1"/>
</dbReference>
<dbReference type="GO" id="GO:0003682">
    <property type="term" value="F:chromatin binding"/>
    <property type="evidence" value="ECO:0000318"/>
    <property type="project" value="GO_Central"/>
</dbReference>
<dbReference type="GeneID" id="10500938"/>
<dbReference type="GO" id="GO:0005730">
    <property type="term" value="C:nucleolus"/>
    <property type="evidence" value="ECO:0000318"/>
    <property type="project" value="GO_Central"/>
</dbReference>
<dbReference type="EMBL" id="GL871049">
    <property type="protein sequence ID" value="EGC35734.1"/>
    <property type="molecule type" value="Genomic_DNA"/>
</dbReference>
<keyword evidence="10" id="KW-1185">Reference proteome</keyword>
<sequence length="935" mass="107567">LPKDENLSFQELAKFEKLFSMGEKGSQGHVVAGDDEVETDDEDFFVNSSFVNTNLENAKLEKLSLSKQMERDGIDKNSFKRKFKESSDDEEEELNENDEVFNEDEDDDFSDDDDIIEEQVMNDVKREWKQEAVVKKKLPIKTHDGRIKPITQVISAKDYKESQEKQEKIMENIKEQVLKERKIKDKNNKKKKPTPQPEVKEQPKPPQKKSKEEEEESDESDTELNVEELQGEDMDDYETAEVSPFDEARLGELSEADRYLKEQQLIQSAKNNLARSSQTIISNPEININSIKDLFSICINNKNIVIKKYSILSLCAVFKDIIPGYKISKDLVDELKDPSGAGDKKDKQKLSKDVKKIKEYEKRLLKFYQNYLVLIENSINNIVALLQRKKPQGNGIGFFKINGGYSNNDLTSLLQCILKAVSTLLCAHPHFNFRTNLVTITCRFTVFREKEISMMCLEAIKTLFERDSTGGETSLEVVRCLANVAKSAQYMIDPKVIRVFLAIRLSDVVDKVNPFGLATDQKTIQDKKMGKHITRTEKKKRKEEKKIEKEMKEAEAEYTIKEVKFLQTEILKSIFVLYFRIIKKAPQSPALNSVLEGLAKFSHLISVDFLGDLLRVLGELIENGITSIANALNTNITAFKTIKLHGNSLNVDLKDYYVKVYGLLTEMILPDQQSNIPIALEAFYLMLGDKKQTAVGRVAAYIKRLATVSLALPPHASLAIVSFIKQLFVIYPQTQRLLEMDQTFSGGDYVYEAPDPDHCNPFATTLWELTLFTRHWHPKIEPIVKRILSYSEEQMAKQSISREKSPIELYLAFDNSKGGFNPQIEPPKEHYLETKAKKLKKSYKNREIYVFITPQKQYNKSSFLKQCQQQSSDKSIQKVLNTDVNQDGIPNFEYFTKNYLEYNQQIKLYKKAEDLKNLKEKLSKLKIQSQTKQPQ</sequence>
<keyword evidence="4" id="KW-0539">Nucleus</keyword>
<feature type="region of interest" description="Disordered" evidence="6">
    <location>
        <begin position="147"/>
        <end position="247"/>
    </location>
</feature>
<feature type="compositionally biased region" description="Acidic residues" evidence="6">
    <location>
        <begin position="87"/>
        <end position="111"/>
    </location>
</feature>
<dbReference type="OrthoDB" id="10263597at2759"/>
<reference evidence="10" key="1">
    <citation type="journal article" date="2011" name="Genome Biol.">
        <title>Comparative genomics of the social amoebae Dictyostelium discoideum and Dictyostelium purpureum.</title>
        <authorList>
            <consortium name="US DOE Joint Genome Institute (JGI-PGF)"/>
            <person name="Sucgang R."/>
            <person name="Kuo A."/>
            <person name="Tian X."/>
            <person name="Salerno W."/>
            <person name="Parikh A."/>
            <person name="Feasley C.L."/>
            <person name="Dalin E."/>
            <person name="Tu H."/>
            <person name="Huang E."/>
            <person name="Barry K."/>
            <person name="Lindquist E."/>
            <person name="Shapiro H."/>
            <person name="Bruce D."/>
            <person name="Schmutz J."/>
            <person name="Salamov A."/>
            <person name="Fey P."/>
            <person name="Gaudet P."/>
            <person name="Anjard C."/>
            <person name="Babu M.M."/>
            <person name="Basu S."/>
            <person name="Bushmanova Y."/>
            <person name="van der Wel H."/>
            <person name="Katoh-Kurasawa M."/>
            <person name="Dinh C."/>
            <person name="Coutinho P.M."/>
            <person name="Saito T."/>
            <person name="Elias M."/>
            <person name="Schaap P."/>
            <person name="Kay R.R."/>
            <person name="Henrissat B."/>
            <person name="Eichinger L."/>
            <person name="Rivero F."/>
            <person name="Putnam N.H."/>
            <person name="West C.M."/>
            <person name="Loomis W.F."/>
            <person name="Chisholm R.L."/>
            <person name="Shaulsky G."/>
            <person name="Strassmann J.E."/>
            <person name="Queller D.C."/>
            <person name="Kuspa A."/>
            <person name="Grigoriev I.V."/>
        </authorList>
    </citation>
    <scope>NUCLEOTIDE SEQUENCE [LARGE SCALE GENOMIC DNA]</scope>
    <source>
        <strain evidence="10">QSDP1</strain>
    </source>
</reference>
<dbReference type="OMA" id="FGNMANF"/>
<evidence type="ECO:0000256" key="4">
    <source>
        <dbReference type="ARBA" id="ARBA00023242"/>
    </source>
</evidence>
<evidence type="ECO:0000256" key="5">
    <source>
        <dbReference type="SAM" id="Coils"/>
    </source>
</evidence>
<dbReference type="AlphaFoldDB" id="F0ZJZ9"/>
<comment type="similarity">
    <text evidence="2">Belongs to the CBF/MAK21 family.</text>
</comment>
<feature type="coiled-coil region" evidence="5">
    <location>
        <begin position="533"/>
        <end position="564"/>
    </location>
</feature>
<dbReference type="InterPro" id="IPR016903">
    <property type="entry name" value="Nucleolar_cplx-assoc_3"/>
</dbReference>
<dbReference type="InParanoid" id="F0ZJZ9"/>
<evidence type="ECO:0000256" key="6">
    <source>
        <dbReference type="SAM" id="MobiDB-lite"/>
    </source>
</evidence>
<protein>
    <recommendedName>
        <fullName evidence="11">Nucleolar complex-associated protein 3-like protein</fullName>
    </recommendedName>
</protein>
<gene>
    <name evidence="9" type="ORF">DICPUDRAFT_15314</name>
</gene>
<dbReference type="InterPro" id="IPR005612">
    <property type="entry name" value="CCAAT-binding_factor"/>
</dbReference>
<dbReference type="FunCoup" id="F0ZJZ9">
    <property type="interactions" value="643"/>
</dbReference>
<evidence type="ECO:0008006" key="11">
    <source>
        <dbReference type="Google" id="ProtNLM"/>
    </source>
</evidence>
<proteinExistence type="inferred from homology"/>
<evidence type="ECO:0000256" key="3">
    <source>
        <dbReference type="ARBA" id="ARBA00023054"/>
    </source>
</evidence>
<keyword evidence="3 5" id="KW-0175">Coiled coil</keyword>
<evidence type="ECO:0000313" key="9">
    <source>
        <dbReference type="EMBL" id="EGC35734.1"/>
    </source>
</evidence>
<dbReference type="Pfam" id="PF03914">
    <property type="entry name" value="CBF"/>
    <property type="match status" value="1"/>
</dbReference>
<feature type="domain" description="Nucleolar complex-associated protein 3 N-terminal" evidence="8">
    <location>
        <begin position="269"/>
        <end position="371"/>
    </location>
</feature>